<dbReference type="OrthoDB" id="2522477at2759"/>
<dbReference type="AlphaFoldDB" id="A0A9P7YVS2"/>
<feature type="domain" description="F-box" evidence="2">
    <location>
        <begin position="8"/>
        <end position="54"/>
    </location>
</feature>
<accession>A0A9P7YVS2</accession>
<keyword evidence="4" id="KW-1185">Reference proteome</keyword>
<dbReference type="InterPro" id="IPR036047">
    <property type="entry name" value="F-box-like_dom_sf"/>
</dbReference>
<dbReference type="SUPFAM" id="SSF81383">
    <property type="entry name" value="F-box domain"/>
    <property type="match status" value="1"/>
</dbReference>
<dbReference type="InterPro" id="IPR032675">
    <property type="entry name" value="LRR_dom_sf"/>
</dbReference>
<name>A0A9P7YVS2_9HELO</name>
<sequence>MGFIVTTPQGLEALPDAVLVRIIDFLRSQRDVYHMCLVNRRLNSVADPVLYKSISFAQPKHHVAFSASLIARPRRGSLIQDVVLEYPSDELSEVLHMMEVPSKVDNFSHALAAMSNLESLVLSVPQRLCKGIGVLLNDPFAFACLRTCMLFYHCEGGGYWDLQDNIHIFSHPTVENLTIRRAKLDQRGFESLELPSETPLKELHLVECDLNADGLTELLLFPEALKEISMKQLNIPSPRLEETPDDIEDYVFAFKSAVHSLETVSVDFPTLRGRDPLKLREFESLTTLEVRDHQLFGSSGLSSVAFPPNLESLTFFNMVEGEDLVDLLCYTLEKKEIFARNLRRLVLPEGETSIPKRLVEVCTEPLVLCTTAIDGEESEKWEEISNDQDECSDDGNNDE</sequence>
<evidence type="ECO:0000313" key="4">
    <source>
        <dbReference type="Proteomes" id="UP000887226"/>
    </source>
</evidence>
<gene>
    <name evidence="3" type="ORF">BJ878DRAFT_467514</name>
</gene>
<comment type="caution">
    <text evidence="3">The sequence shown here is derived from an EMBL/GenBank/DDBJ whole genome shotgun (WGS) entry which is preliminary data.</text>
</comment>
<proteinExistence type="predicted"/>
<dbReference type="Pfam" id="PF12937">
    <property type="entry name" value="F-box-like"/>
    <property type="match status" value="1"/>
</dbReference>
<evidence type="ECO:0000259" key="2">
    <source>
        <dbReference type="PROSITE" id="PS50181"/>
    </source>
</evidence>
<organism evidence="3 4">
    <name type="scientific">Calycina marina</name>
    <dbReference type="NCBI Taxonomy" id="1763456"/>
    <lineage>
        <taxon>Eukaryota</taxon>
        <taxon>Fungi</taxon>
        <taxon>Dikarya</taxon>
        <taxon>Ascomycota</taxon>
        <taxon>Pezizomycotina</taxon>
        <taxon>Leotiomycetes</taxon>
        <taxon>Helotiales</taxon>
        <taxon>Pezizellaceae</taxon>
        <taxon>Calycina</taxon>
    </lineage>
</organism>
<reference evidence="3" key="1">
    <citation type="journal article" date="2021" name="IMA Fungus">
        <title>Genomic characterization of three marine fungi, including Emericellopsis atlantica sp. nov. with signatures of a generalist lifestyle and marine biomass degradation.</title>
        <authorList>
            <person name="Hagestad O.C."/>
            <person name="Hou L."/>
            <person name="Andersen J.H."/>
            <person name="Hansen E.H."/>
            <person name="Altermark B."/>
            <person name="Li C."/>
            <person name="Kuhnert E."/>
            <person name="Cox R.J."/>
            <person name="Crous P.W."/>
            <person name="Spatafora J.W."/>
            <person name="Lail K."/>
            <person name="Amirebrahimi M."/>
            <person name="Lipzen A."/>
            <person name="Pangilinan J."/>
            <person name="Andreopoulos W."/>
            <person name="Hayes R.D."/>
            <person name="Ng V."/>
            <person name="Grigoriev I.V."/>
            <person name="Jackson S.A."/>
            <person name="Sutton T.D.S."/>
            <person name="Dobson A.D.W."/>
            <person name="Rama T."/>
        </authorList>
    </citation>
    <scope>NUCLEOTIDE SEQUENCE</scope>
    <source>
        <strain evidence="3">TRa3180A</strain>
    </source>
</reference>
<dbReference type="SUPFAM" id="SSF52047">
    <property type="entry name" value="RNI-like"/>
    <property type="match status" value="1"/>
</dbReference>
<dbReference type="Proteomes" id="UP000887226">
    <property type="component" value="Unassembled WGS sequence"/>
</dbReference>
<dbReference type="PROSITE" id="PS50181">
    <property type="entry name" value="FBOX"/>
    <property type="match status" value="1"/>
</dbReference>
<dbReference type="EMBL" id="MU254323">
    <property type="protein sequence ID" value="KAG9240874.1"/>
    <property type="molecule type" value="Genomic_DNA"/>
</dbReference>
<evidence type="ECO:0000256" key="1">
    <source>
        <dbReference type="SAM" id="MobiDB-lite"/>
    </source>
</evidence>
<dbReference type="InterPro" id="IPR001810">
    <property type="entry name" value="F-box_dom"/>
</dbReference>
<protein>
    <recommendedName>
        <fullName evidence="2">F-box domain-containing protein</fullName>
    </recommendedName>
</protein>
<dbReference type="Gene3D" id="3.80.10.10">
    <property type="entry name" value="Ribonuclease Inhibitor"/>
    <property type="match status" value="1"/>
</dbReference>
<evidence type="ECO:0000313" key="3">
    <source>
        <dbReference type="EMBL" id="KAG9240874.1"/>
    </source>
</evidence>
<feature type="region of interest" description="Disordered" evidence="1">
    <location>
        <begin position="378"/>
        <end position="399"/>
    </location>
</feature>